<dbReference type="AlphaFoldDB" id="A0A5N8WMK5"/>
<keyword evidence="5" id="KW-1185">Reference proteome</keyword>
<feature type="compositionally biased region" description="Polar residues" evidence="1">
    <location>
        <begin position="101"/>
        <end position="118"/>
    </location>
</feature>
<evidence type="ECO:0000313" key="4">
    <source>
        <dbReference type="EMBL" id="MPY48670.1"/>
    </source>
</evidence>
<accession>A0A5N8WMK5</accession>
<protein>
    <submittedName>
        <fullName evidence="4">PDZ domain-containing protein</fullName>
    </submittedName>
</protein>
<dbReference type="InterPro" id="IPR001478">
    <property type="entry name" value="PDZ"/>
</dbReference>
<feature type="compositionally biased region" description="Low complexity" evidence="1">
    <location>
        <begin position="90"/>
        <end position="99"/>
    </location>
</feature>
<organism evidence="4 5">
    <name type="scientific">Streptomyces acidicola</name>
    <dbReference type="NCBI Taxonomy" id="2596892"/>
    <lineage>
        <taxon>Bacteria</taxon>
        <taxon>Bacillati</taxon>
        <taxon>Actinomycetota</taxon>
        <taxon>Actinomycetes</taxon>
        <taxon>Kitasatosporales</taxon>
        <taxon>Streptomycetaceae</taxon>
        <taxon>Streptomyces</taxon>
    </lineage>
</organism>
<evidence type="ECO:0000256" key="1">
    <source>
        <dbReference type="SAM" id="MobiDB-lite"/>
    </source>
</evidence>
<evidence type="ECO:0000256" key="2">
    <source>
        <dbReference type="SAM" id="Phobius"/>
    </source>
</evidence>
<feature type="transmembrane region" description="Helical" evidence="2">
    <location>
        <begin position="45"/>
        <end position="71"/>
    </location>
</feature>
<sequence length="213" mass="21075">MEETVLRPKPMPGQESGGGGPSAPSGPARRPHAAPRRGKRLATALLALLAATVLLLTGVGLGAVGATVIGMSKLAELRQQEGAPGESGGRPRAQPQPGGSTLLSDAPTSVAQQGGSAPTAMSTAVRATLGAEVVDSSRGTGALVVGVHVPGPAHTAGLVRGDVLLAFGGTRVARAADLARAVASADPGRPVRLTVRHADGTRQLLTTVPGVVT</sequence>
<dbReference type="Proteomes" id="UP000373149">
    <property type="component" value="Unassembled WGS sequence"/>
</dbReference>
<dbReference type="EMBL" id="VMNX01000020">
    <property type="protein sequence ID" value="MPY48670.1"/>
    <property type="molecule type" value="Genomic_DNA"/>
</dbReference>
<dbReference type="SMART" id="SM00228">
    <property type="entry name" value="PDZ"/>
    <property type="match status" value="1"/>
</dbReference>
<gene>
    <name evidence="4" type="ORF">FPZ41_08865</name>
</gene>
<evidence type="ECO:0000313" key="5">
    <source>
        <dbReference type="Proteomes" id="UP000373149"/>
    </source>
</evidence>
<feature type="region of interest" description="Disordered" evidence="1">
    <location>
        <begin position="1"/>
        <end position="37"/>
    </location>
</feature>
<dbReference type="InterPro" id="IPR036034">
    <property type="entry name" value="PDZ_sf"/>
</dbReference>
<evidence type="ECO:0000259" key="3">
    <source>
        <dbReference type="SMART" id="SM00228"/>
    </source>
</evidence>
<feature type="domain" description="PDZ" evidence="3">
    <location>
        <begin position="127"/>
        <end position="199"/>
    </location>
</feature>
<name>A0A5N8WMK5_9ACTN</name>
<reference evidence="4 5" key="1">
    <citation type="submission" date="2019-09" db="EMBL/GenBank/DDBJ databases">
        <authorList>
            <person name="Duangmal K."/>
            <person name="Teo W.F.A."/>
            <person name="Lipun K."/>
        </authorList>
    </citation>
    <scope>NUCLEOTIDE SEQUENCE [LARGE SCALE GENOMIC DNA]</scope>
    <source>
        <strain evidence="4 5">K1PN6</strain>
    </source>
</reference>
<proteinExistence type="predicted"/>
<dbReference type="Pfam" id="PF13180">
    <property type="entry name" value="PDZ_2"/>
    <property type="match status" value="1"/>
</dbReference>
<keyword evidence="2" id="KW-0472">Membrane</keyword>
<keyword evidence="2" id="KW-1133">Transmembrane helix</keyword>
<feature type="region of interest" description="Disordered" evidence="1">
    <location>
        <begin position="79"/>
        <end position="118"/>
    </location>
</feature>
<comment type="caution">
    <text evidence="4">The sequence shown here is derived from an EMBL/GenBank/DDBJ whole genome shotgun (WGS) entry which is preliminary data.</text>
</comment>
<keyword evidence="2" id="KW-0812">Transmembrane</keyword>
<dbReference type="SUPFAM" id="SSF50156">
    <property type="entry name" value="PDZ domain-like"/>
    <property type="match status" value="1"/>
</dbReference>
<dbReference type="Gene3D" id="2.30.42.10">
    <property type="match status" value="1"/>
</dbReference>